<sequence>MRVFILLGLALSWCQPVTDAHHETALYYGGAVEGAQAMDCMPFLTVLRCDVYHPYGEAIEMWCSDQTCEYVIP</sequence>
<accession>A0A0F9MZT9</accession>
<proteinExistence type="predicted"/>
<protein>
    <submittedName>
        <fullName evidence="1">Uncharacterized protein</fullName>
    </submittedName>
</protein>
<name>A0A0F9MZT9_9ZZZZ</name>
<dbReference type="AlphaFoldDB" id="A0A0F9MZT9"/>
<comment type="caution">
    <text evidence="1">The sequence shown here is derived from an EMBL/GenBank/DDBJ whole genome shotgun (WGS) entry which is preliminary data.</text>
</comment>
<dbReference type="EMBL" id="LAZR01007910">
    <property type="protein sequence ID" value="KKM82135.1"/>
    <property type="molecule type" value="Genomic_DNA"/>
</dbReference>
<evidence type="ECO:0000313" key="1">
    <source>
        <dbReference type="EMBL" id="KKM82135.1"/>
    </source>
</evidence>
<reference evidence="1" key="1">
    <citation type="journal article" date="2015" name="Nature">
        <title>Complex archaea that bridge the gap between prokaryotes and eukaryotes.</title>
        <authorList>
            <person name="Spang A."/>
            <person name="Saw J.H."/>
            <person name="Jorgensen S.L."/>
            <person name="Zaremba-Niedzwiedzka K."/>
            <person name="Martijn J."/>
            <person name="Lind A.E."/>
            <person name="van Eijk R."/>
            <person name="Schleper C."/>
            <person name="Guy L."/>
            <person name="Ettema T.J."/>
        </authorList>
    </citation>
    <scope>NUCLEOTIDE SEQUENCE</scope>
</reference>
<gene>
    <name evidence="1" type="ORF">LCGC14_1322630</name>
</gene>
<organism evidence="1">
    <name type="scientific">marine sediment metagenome</name>
    <dbReference type="NCBI Taxonomy" id="412755"/>
    <lineage>
        <taxon>unclassified sequences</taxon>
        <taxon>metagenomes</taxon>
        <taxon>ecological metagenomes</taxon>
    </lineage>
</organism>